<feature type="transmembrane region" description="Helical" evidence="1">
    <location>
        <begin position="89"/>
        <end position="106"/>
    </location>
</feature>
<dbReference type="EMBL" id="JQ844246">
    <property type="protein sequence ID" value="AGS53709.1"/>
    <property type="molecule type" value="Genomic_DNA"/>
</dbReference>
<name>A0A806KRK1_9BACT</name>
<dbReference type="InterPro" id="IPR003675">
    <property type="entry name" value="Rce1/LyrA-like_dom"/>
</dbReference>
<feature type="transmembrane region" description="Helical" evidence="1">
    <location>
        <begin position="6"/>
        <end position="24"/>
    </location>
</feature>
<reference evidence="3" key="1">
    <citation type="submission" date="2012-03" db="EMBL/GenBank/DDBJ databases">
        <title>Functional metagenomics reveals considerable lignocellulase gene clusters in the gut microbiome of a wood-feeding higher termite.</title>
        <authorList>
            <person name="Liu N."/>
        </authorList>
    </citation>
    <scope>NUCLEOTIDE SEQUENCE</scope>
</reference>
<protein>
    <submittedName>
        <fullName evidence="3">CAAX amino terminal protease family protein</fullName>
    </submittedName>
</protein>
<keyword evidence="3" id="KW-0378">Hydrolase</keyword>
<proteinExistence type="predicted"/>
<keyword evidence="1" id="KW-0812">Transmembrane</keyword>
<organism evidence="3">
    <name type="scientific">uncultured bacterium contig00068</name>
    <dbReference type="NCBI Taxonomy" id="1181549"/>
    <lineage>
        <taxon>Bacteria</taxon>
        <taxon>environmental samples</taxon>
    </lineage>
</organism>
<keyword evidence="1" id="KW-1133">Transmembrane helix</keyword>
<evidence type="ECO:0000313" key="3">
    <source>
        <dbReference type="EMBL" id="AGS53709.1"/>
    </source>
</evidence>
<dbReference type="PANTHER" id="PTHR35797">
    <property type="entry name" value="PROTEASE-RELATED"/>
    <property type="match status" value="1"/>
</dbReference>
<evidence type="ECO:0000256" key="1">
    <source>
        <dbReference type="SAM" id="Phobius"/>
    </source>
</evidence>
<keyword evidence="1" id="KW-0472">Membrane</keyword>
<dbReference type="GO" id="GO:0006508">
    <property type="term" value="P:proteolysis"/>
    <property type="evidence" value="ECO:0007669"/>
    <property type="project" value="UniProtKB-KW"/>
</dbReference>
<dbReference type="AlphaFoldDB" id="A0A806KRK1"/>
<feature type="transmembrane region" description="Helical" evidence="1">
    <location>
        <begin position="45"/>
        <end position="69"/>
    </location>
</feature>
<dbReference type="Pfam" id="PF02517">
    <property type="entry name" value="Rce1-like"/>
    <property type="match status" value="1"/>
</dbReference>
<dbReference type="PANTHER" id="PTHR35797:SF1">
    <property type="entry name" value="PROTEASE"/>
    <property type="match status" value="1"/>
</dbReference>
<keyword evidence="3" id="KW-0645">Protease</keyword>
<feature type="transmembrane region" description="Helical" evidence="1">
    <location>
        <begin position="154"/>
        <end position="170"/>
    </location>
</feature>
<accession>A0A806KRK1</accession>
<dbReference type="GO" id="GO:0080120">
    <property type="term" value="P:CAAX-box protein maturation"/>
    <property type="evidence" value="ECO:0007669"/>
    <property type="project" value="UniProtKB-ARBA"/>
</dbReference>
<dbReference type="GO" id="GO:0004175">
    <property type="term" value="F:endopeptidase activity"/>
    <property type="evidence" value="ECO:0007669"/>
    <property type="project" value="UniProtKB-ARBA"/>
</dbReference>
<feature type="domain" description="CAAX prenyl protease 2/Lysostaphin resistance protein A-like" evidence="2">
    <location>
        <begin position="89"/>
        <end position="192"/>
    </location>
</feature>
<feature type="transmembrane region" description="Helical" evidence="1">
    <location>
        <begin position="118"/>
        <end position="134"/>
    </location>
</feature>
<dbReference type="InterPro" id="IPR042150">
    <property type="entry name" value="MmRce1-like"/>
</dbReference>
<evidence type="ECO:0000259" key="2">
    <source>
        <dbReference type="Pfam" id="PF02517"/>
    </source>
</evidence>
<sequence length="236" mass="27710">MVFGSILGLLGLLTPLIVALALILPDKDMRDELKSVCISFKGIHWMWWVYTFLVPFAIILLAQAISLLLGRSPEQFRLVEKFSFSAGMFPAWFLMLIAPIIEEFGWHTYGTHCIRRRFNLFVTSLIFGIIWGVWHMPLSFVKDYYQNVLAETGILYSINFMVSLIPYLILDNWCYYKTKRNMLIQVVTHLTWGYSMEIFRTHPDSKVIHTVLLIIFSVFIVIRERKFFFDKKFDEG</sequence>
<feature type="transmembrane region" description="Helical" evidence="1">
    <location>
        <begin position="205"/>
        <end position="222"/>
    </location>
</feature>